<protein>
    <submittedName>
        <fullName evidence="1">Uncharacterized protein</fullName>
    </submittedName>
</protein>
<proteinExistence type="predicted"/>
<sequence length="170" mass="19008">MGCQCPSYQAGMVLNQKKESRRGEEKKITCCPSPFLFHHPHITYLLKRRRGKKRNENEQKPEAKLLVDLSSWNVLVHPETFFSAADLPITTSSLHTSSPLPADGRNGASSCRTGLVTHLFILLLFPPPNLNPPFFLGLCFAVSRARARKRITRAEPTALSPPPPPLLCWP</sequence>
<evidence type="ECO:0000313" key="1">
    <source>
        <dbReference type="EMBL" id="KAK2035501.1"/>
    </source>
</evidence>
<gene>
    <name evidence="1" type="ORF">LX32DRAFT_1338</name>
</gene>
<dbReference type="AlphaFoldDB" id="A0AAD9M5L2"/>
<comment type="caution">
    <text evidence="1">The sequence shown here is derived from an EMBL/GenBank/DDBJ whole genome shotgun (WGS) entry which is preliminary data.</text>
</comment>
<accession>A0AAD9M5L2</accession>
<organism evidence="1 2">
    <name type="scientific">Colletotrichum zoysiae</name>
    <dbReference type="NCBI Taxonomy" id="1216348"/>
    <lineage>
        <taxon>Eukaryota</taxon>
        <taxon>Fungi</taxon>
        <taxon>Dikarya</taxon>
        <taxon>Ascomycota</taxon>
        <taxon>Pezizomycotina</taxon>
        <taxon>Sordariomycetes</taxon>
        <taxon>Hypocreomycetidae</taxon>
        <taxon>Glomerellales</taxon>
        <taxon>Glomerellaceae</taxon>
        <taxon>Colletotrichum</taxon>
        <taxon>Colletotrichum graminicola species complex</taxon>
    </lineage>
</organism>
<dbReference type="Proteomes" id="UP001232148">
    <property type="component" value="Unassembled WGS sequence"/>
</dbReference>
<keyword evidence="2" id="KW-1185">Reference proteome</keyword>
<name>A0AAD9M5L2_9PEZI</name>
<reference evidence="1" key="1">
    <citation type="submission" date="2021-06" db="EMBL/GenBank/DDBJ databases">
        <title>Comparative genomics, transcriptomics and evolutionary studies reveal genomic signatures of adaptation to plant cell wall in hemibiotrophic fungi.</title>
        <authorList>
            <consortium name="DOE Joint Genome Institute"/>
            <person name="Baroncelli R."/>
            <person name="Diaz J.F."/>
            <person name="Benocci T."/>
            <person name="Peng M."/>
            <person name="Battaglia E."/>
            <person name="Haridas S."/>
            <person name="Andreopoulos W."/>
            <person name="Labutti K."/>
            <person name="Pangilinan J."/>
            <person name="Floch G.L."/>
            <person name="Makela M.R."/>
            <person name="Henrissat B."/>
            <person name="Grigoriev I.V."/>
            <person name="Crouch J.A."/>
            <person name="De Vries R.P."/>
            <person name="Sukno S.A."/>
            <person name="Thon M.R."/>
        </authorList>
    </citation>
    <scope>NUCLEOTIDE SEQUENCE</scope>
    <source>
        <strain evidence="1">MAFF235873</strain>
    </source>
</reference>
<dbReference type="EMBL" id="MU842808">
    <property type="protein sequence ID" value="KAK2035501.1"/>
    <property type="molecule type" value="Genomic_DNA"/>
</dbReference>
<evidence type="ECO:0000313" key="2">
    <source>
        <dbReference type="Proteomes" id="UP001232148"/>
    </source>
</evidence>